<dbReference type="Proteomes" id="UP000053681">
    <property type="component" value="Unassembled WGS sequence"/>
</dbReference>
<dbReference type="AlphaFoldDB" id="A0A0V8JRC1"/>
<evidence type="ECO:0000313" key="6">
    <source>
        <dbReference type="Proteomes" id="UP000053681"/>
    </source>
</evidence>
<evidence type="ECO:0000256" key="3">
    <source>
        <dbReference type="ARBA" id="ARBA00023163"/>
    </source>
</evidence>
<organism evidence="5 6">
    <name type="scientific">Priestia veravalensis</name>
    <dbReference type="NCBI Taxonomy" id="1414648"/>
    <lineage>
        <taxon>Bacteria</taxon>
        <taxon>Bacillati</taxon>
        <taxon>Bacillota</taxon>
        <taxon>Bacilli</taxon>
        <taxon>Bacillales</taxon>
        <taxon>Bacillaceae</taxon>
        <taxon>Priestia</taxon>
    </lineage>
</organism>
<dbReference type="SUPFAM" id="SSF52242">
    <property type="entry name" value="Cobalamin (vitamin B12)-binding domain"/>
    <property type="match status" value="1"/>
</dbReference>
<dbReference type="Gene3D" id="3.40.50.280">
    <property type="entry name" value="Cobalamin-binding domain"/>
    <property type="match status" value="1"/>
</dbReference>
<dbReference type="Gene3D" id="1.10.1240.10">
    <property type="entry name" value="Methionine synthase domain"/>
    <property type="match status" value="1"/>
</dbReference>
<evidence type="ECO:0000256" key="1">
    <source>
        <dbReference type="ARBA" id="ARBA00023015"/>
    </source>
</evidence>
<dbReference type="EMBL" id="LNQP01000004">
    <property type="protein sequence ID" value="KSU89530.1"/>
    <property type="molecule type" value="Genomic_DNA"/>
</dbReference>
<dbReference type="SMART" id="SM00422">
    <property type="entry name" value="HTH_MERR"/>
    <property type="match status" value="1"/>
</dbReference>
<evidence type="ECO:0000259" key="4">
    <source>
        <dbReference type="PROSITE" id="PS50937"/>
    </source>
</evidence>
<dbReference type="GO" id="GO:0003677">
    <property type="term" value="F:DNA binding"/>
    <property type="evidence" value="ECO:0007669"/>
    <property type="project" value="UniProtKB-KW"/>
</dbReference>
<dbReference type="InterPro" id="IPR006158">
    <property type="entry name" value="Cobalamin-bd"/>
</dbReference>
<dbReference type="GO" id="GO:0031419">
    <property type="term" value="F:cobalamin binding"/>
    <property type="evidence" value="ECO:0007669"/>
    <property type="project" value="InterPro"/>
</dbReference>
<dbReference type="PROSITE" id="PS50937">
    <property type="entry name" value="HTH_MERR_2"/>
    <property type="match status" value="1"/>
</dbReference>
<keyword evidence="3" id="KW-0804">Transcription</keyword>
<keyword evidence="6" id="KW-1185">Reference proteome</keyword>
<dbReference type="InterPro" id="IPR047057">
    <property type="entry name" value="MerR_fam"/>
</dbReference>
<protein>
    <submittedName>
        <fullName evidence="5">MerR family transcriptional regulator</fullName>
    </submittedName>
</protein>
<sequence length="306" mass="34810">MASQEGKYNIKAISNMVGIQPGTLRAWERRYKIFNPVRNESGHRLYTEADFKKLKWLTDKVSNGFTISQAVSLLETESANIHQTADQSEVETPQRLKDQILHHLLSFEESKAQELINHAFSLYSVEQVVIDILGSLLVTVGDMWEKGKITSAHEHYATQLLKTRISMLFYSLPSSGLLPKAIAVCGPNETDEVGLLVFTLFLRRKGFEVIYLGSSIEERDIYLILKEVNPTFFFMSCTMMENAKKTVDLACDVQGEFPHLKIGLGGFVFEMLDGKDKERVSSFLLGNSKNEWNEWLTEKLAEHHNQ</sequence>
<dbReference type="InterPro" id="IPR036724">
    <property type="entry name" value="Cobalamin-bd_sf"/>
</dbReference>
<dbReference type="InterPro" id="IPR009061">
    <property type="entry name" value="DNA-bd_dom_put_sf"/>
</dbReference>
<reference evidence="5 6" key="1">
    <citation type="submission" date="2015-11" db="EMBL/GenBank/DDBJ databases">
        <title>Bacillus caseinolyticus sp nov.</title>
        <authorList>
            <person name="Dastager S.G."/>
            <person name="Mawlankar R."/>
        </authorList>
    </citation>
    <scope>NUCLEOTIDE SEQUENCE [LARGE SCALE GENOMIC DNA]</scope>
    <source>
        <strain evidence="5 6">SGD-V-76</strain>
    </source>
</reference>
<dbReference type="Pfam" id="PF02310">
    <property type="entry name" value="B12-binding"/>
    <property type="match status" value="1"/>
</dbReference>
<dbReference type="Pfam" id="PF13411">
    <property type="entry name" value="MerR_1"/>
    <property type="match status" value="1"/>
</dbReference>
<dbReference type="GO" id="GO:0003700">
    <property type="term" value="F:DNA-binding transcription factor activity"/>
    <property type="evidence" value="ECO:0007669"/>
    <property type="project" value="InterPro"/>
</dbReference>
<feature type="domain" description="HTH merR-type" evidence="4">
    <location>
        <begin position="7"/>
        <end position="76"/>
    </location>
</feature>
<dbReference type="InterPro" id="IPR036594">
    <property type="entry name" value="Meth_synthase_dom"/>
</dbReference>
<dbReference type="PANTHER" id="PTHR30204:SF67">
    <property type="entry name" value="HTH-TYPE TRANSCRIPTIONAL REGULATOR MLRA-RELATED"/>
    <property type="match status" value="1"/>
</dbReference>
<dbReference type="InterPro" id="IPR003759">
    <property type="entry name" value="Cbl-bd_cap"/>
</dbReference>
<comment type="caution">
    <text evidence="5">The sequence shown here is derived from an EMBL/GenBank/DDBJ whole genome shotgun (WGS) entry which is preliminary data.</text>
</comment>
<evidence type="ECO:0000256" key="2">
    <source>
        <dbReference type="ARBA" id="ARBA00023125"/>
    </source>
</evidence>
<dbReference type="Gene3D" id="1.10.1660.10">
    <property type="match status" value="1"/>
</dbReference>
<dbReference type="CDD" id="cd01104">
    <property type="entry name" value="HTH_MlrA-CarA"/>
    <property type="match status" value="1"/>
</dbReference>
<dbReference type="InterPro" id="IPR000551">
    <property type="entry name" value="MerR-type_HTH_dom"/>
</dbReference>
<keyword evidence="1" id="KW-0805">Transcription regulation</keyword>
<dbReference type="PANTHER" id="PTHR30204">
    <property type="entry name" value="REDOX-CYCLING DRUG-SENSING TRANSCRIPTIONAL ACTIVATOR SOXR"/>
    <property type="match status" value="1"/>
</dbReference>
<evidence type="ECO:0000313" key="5">
    <source>
        <dbReference type="EMBL" id="KSU89530.1"/>
    </source>
</evidence>
<accession>A0A0V8JRC1</accession>
<name>A0A0V8JRC1_9BACI</name>
<dbReference type="Pfam" id="PF02607">
    <property type="entry name" value="B12-binding_2"/>
    <property type="match status" value="1"/>
</dbReference>
<gene>
    <name evidence="5" type="ORF">AS180_01600</name>
</gene>
<keyword evidence="2" id="KW-0238">DNA-binding</keyword>
<dbReference type="RefSeq" id="WP_025908360.1">
    <property type="nucleotide sequence ID" value="NZ_KQ758627.1"/>
</dbReference>
<proteinExistence type="predicted"/>
<dbReference type="GO" id="GO:0046872">
    <property type="term" value="F:metal ion binding"/>
    <property type="evidence" value="ECO:0007669"/>
    <property type="project" value="InterPro"/>
</dbReference>
<dbReference type="SUPFAM" id="SSF46955">
    <property type="entry name" value="Putative DNA-binding domain"/>
    <property type="match status" value="1"/>
</dbReference>